<name>A0A0M3DKY0_9FIRM</name>
<proteinExistence type="predicted"/>
<sequence length="108" mass="12347">MNIVQLKEKINKGIALGAEVVYIKEESLLFGIESIVRNEDNESIVFIKSKGESLKSEDFINIIDEVYNQVGNVNVYVGKESKFRNEDKPIDVVEFAQYENIKMLFLNA</sequence>
<evidence type="ECO:0000313" key="2">
    <source>
        <dbReference type="Proteomes" id="UP000034407"/>
    </source>
</evidence>
<organism evidence="1 2">
    <name type="scientific">Paraclostridium benzoelyticum</name>
    <dbReference type="NCBI Taxonomy" id="1629550"/>
    <lineage>
        <taxon>Bacteria</taxon>
        <taxon>Bacillati</taxon>
        <taxon>Bacillota</taxon>
        <taxon>Clostridia</taxon>
        <taxon>Peptostreptococcales</taxon>
        <taxon>Peptostreptococcaceae</taxon>
        <taxon>Paraclostridium</taxon>
    </lineage>
</organism>
<dbReference type="AlphaFoldDB" id="A0A0M3DKY0"/>
<keyword evidence="2" id="KW-1185">Reference proteome</keyword>
<reference evidence="1 2" key="1">
    <citation type="submission" date="2015-04" db="EMBL/GenBank/DDBJ databases">
        <title>Microcin producing Clostridium sp. JC272T.</title>
        <authorList>
            <person name="Jyothsna T."/>
            <person name="Sasikala C."/>
            <person name="Ramana C."/>
        </authorList>
    </citation>
    <scope>NUCLEOTIDE SEQUENCE [LARGE SCALE GENOMIC DNA]</scope>
    <source>
        <strain evidence="1 2">JC272</strain>
    </source>
</reference>
<comment type="caution">
    <text evidence="1">The sequence shown here is derived from an EMBL/GenBank/DDBJ whole genome shotgun (WGS) entry which is preliminary data.</text>
</comment>
<dbReference type="EMBL" id="LBBT01000116">
    <property type="protein sequence ID" value="KKY02094.1"/>
    <property type="molecule type" value="Genomic_DNA"/>
</dbReference>
<gene>
    <name evidence="1" type="ORF">VN21_05035</name>
</gene>
<dbReference type="RefSeq" id="WP_046822337.1">
    <property type="nucleotide sequence ID" value="NZ_JBCLWQ010000002.1"/>
</dbReference>
<evidence type="ECO:0000313" key="1">
    <source>
        <dbReference type="EMBL" id="KKY02094.1"/>
    </source>
</evidence>
<dbReference type="OrthoDB" id="1753570at2"/>
<accession>A0A0M3DKY0</accession>
<protein>
    <submittedName>
        <fullName evidence="1">Uncharacterized protein</fullName>
    </submittedName>
</protein>
<dbReference type="Proteomes" id="UP000034407">
    <property type="component" value="Unassembled WGS sequence"/>
</dbReference>
<dbReference type="PATRIC" id="fig|1629550.3.peg.484"/>